<organism evidence="2 3">
    <name type="scientific">Ephemerocybe angulata</name>
    <dbReference type="NCBI Taxonomy" id="980116"/>
    <lineage>
        <taxon>Eukaryota</taxon>
        <taxon>Fungi</taxon>
        <taxon>Dikarya</taxon>
        <taxon>Basidiomycota</taxon>
        <taxon>Agaricomycotina</taxon>
        <taxon>Agaricomycetes</taxon>
        <taxon>Agaricomycetidae</taxon>
        <taxon>Agaricales</taxon>
        <taxon>Agaricineae</taxon>
        <taxon>Psathyrellaceae</taxon>
        <taxon>Ephemerocybe</taxon>
    </lineage>
</organism>
<evidence type="ECO:0000313" key="3">
    <source>
        <dbReference type="Proteomes" id="UP000521943"/>
    </source>
</evidence>
<feature type="transmembrane region" description="Helical" evidence="1">
    <location>
        <begin position="12"/>
        <end position="33"/>
    </location>
</feature>
<dbReference type="EMBL" id="JACGCI010000024">
    <property type="protein sequence ID" value="KAF6756872.1"/>
    <property type="molecule type" value="Genomic_DNA"/>
</dbReference>
<keyword evidence="1" id="KW-0472">Membrane</keyword>
<sequence>MPPLTPTKRLSFYLFIASCFLHLNALSVTCTFISSRECHTMLCSFLSFPMFSSTALVSCPLLRLGNEQSLVKSQSAPRLCRVCVLECLPTPIRIWIS</sequence>
<keyword evidence="1" id="KW-0812">Transmembrane</keyword>
<keyword evidence="1" id="KW-1133">Transmembrane helix</keyword>
<proteinExistence type="predicted"/>
<accession>A0A8H6MAB8</accession>
<name>A0A8H6MAB8_9AGAR</name>
<gene>
    <name evidence="2" type="ORF">DFP72DRAFT_262621</name>
</gene>
<reference evidence="2 3" key="1">
    <citation type="submission" date="2020-07" db="EMBL/GenBank/DDBJ databases">
        <title>Comparative genomics of pyrophilous fungi reveals a link between fire events and developmental genes.</title>
        <authorList>
            <consortium name="DOE Joint Genome Institute"/>
            <person name="Steindorff A.S."/>
            <person name="Carver A."/>
            <person name="Calhoun S."/>
            <person name="Stillman K."/>
            <person name="Liu H."/>
            <person name="Lipzen A."/>
            <person name="Pangilinan J."/>
            <person name="Labutti K."/>
            <person name="Bruns T.D."/>
            <person name="Grigoriev I.V."/>
        </authorList>
    </citation>
    <scope>NUCLEOTIDE SEQUENCE [LARGE SCALE GENOMIC DNA]</scope>
    <source>
        <strain evidence="2 3">CBS 144469</strain>
    </source>
</reference>
<protein>
    <submittedName>
        <fullName evidence="2">Uncharacterized protein</fullName>
    </submittedName>
</protein>
<evidence type="ECO:0000313" key="2">
    <source>
        <dbReference type="EMBL" id="KAF6756872.1"/>
    </source>
</evidence>
<dbReference type="Proteomes" id="UP000521943">
    <property type="component" value="Unassembled WGS sequence"/>
</dbReference>
<comment type="caution">
    <text evidence="2">The sequence shown here is derived from an EMBL/GenBank/DDBJ whole genome shotgun (WGS) entry which is preliminary data.</text>
</comment>
<evidence type="ECO:0000256" key="1">
    <source>
        <dbReference type="SAM" id="Phobius"/>
    </source>
</evidence>
<keyword evidence="3" id="KW-1185">Reference proteome</keyword>
<dbReference type="AlphaFoldDB" id="A0A8H6MAB8"/>